<feature type="signal peptide" evidence="1">
    <location>
        <begin position="1"/>
        <end position="20"/>
    </location>
</feature>
<comment type="caution">
    <text evidence="2">The sequence shown here is derived from an EMBL/GenBank/DDBJ whole genome shotgun (WGS) entry which is preliminary data.</text>
</comment>
<feature type="chain" id="PRO_5047360699" description="Outer membrane protein beta-barrel domain-containing protein" evidence="1">
    <location>
        <begin position="21"/>
        <end position="292"/>
    </location>
</feature>
<evidence type="ECO:0000313" key="3">
    <source>
        <dbReference type="Proteomes" id="UP001055125"/>
    </source>
</evidence>
<reference evidence="2" key="2">
    <citation type="submission" date="2021-08" db="EMBL/GenBank/DDBJ databases">
        <authorList>
            <person name="Tani A."/>
            <person name="Ola A."/>
            <person name="Ogura Y."/>
            <person name="Katsura K."/>
            <person name="Hayashi T."/>
        </authorList>
    </citation>
    <scope>NUCLEOTIDE SEQUENCE</scope>
    <source>
        <strain evidence="2">DSM 19015</strain>
    </source>
</reference>
<gene>
    <name evidence="2" type="ORF">OCOJLMKI_2017</name>
</gene>
<evidence type="ECO:0008006" key="4">
    <source>
        <dbReference type="Google" id="ProtNLM"/>
    </source>
</evidence>
<keyword evidence="3" id="KW-1185">Reference proteome</keyword>
<proteinExistence type="predicted"/>
<protein>
    <recommendedName>
        <fullName evidence="4">Outer membrane protein beta-barrel domain-containing protein</fullName>
    </recommendedName>
</protein>
<sequence length="292" mass="32031">MNRAAPILAALVLMLQPVLAADVDTENLFGFTEGADTGEEGEQDVFLDTIGRFGKRKAGPGSSRYGVADTKLSYQYDPTGNFSIELGVYGDARRVRNIADLDDKAFATFDGVEVDLKYQFLKGSKDQPFGLAIETRPRFARTLPIEGTGANIFDVETLLQADLQIVPDKVWLGANLSFEGAAGRLRGSGLGDRSSLFTVSNALSVRVGENTFLGPEMRYLRAYDGSYLNRFEGHAVFVGAGLHHRFTEKTFVTLAYAGQVWGRDRDPASAGRSFDLAHFERHNVRVKLGVMF</sequence>
<reference evidence="2" key="1">
    <citation type="journal article" date="2021" name="Front. Microbiol.">
        <title>Comprehensive Comparative Genomics and Phenotyping of Methylobacterium Species.</title>
        <authorList>
            <person name="Alessa O."/>
            <person name="Ogura Y."/>
            <person name="Fujitani Y."/>
            <person name="Takami H."/>
            <person name="Hayashi T."/>
            <person name="Sahin N."/>
            <person name="Tani A."/>
        </authorList>
    </citation>
    <scope>NUCLEOTIDE SEQUENCE</scope>
    <source>
        <strain evidence="2">DSM 19015</strain>
    </source>
</reference>
<evidence type="ECO:0000256" key="1">
    <source>
        <dbReference type="SAM" id="SignalP"/>
    </source>
</evidence>
<name>A0ABQ4RW13_9HYPH</name>
<dbReference type="Proteomes" id="UP001055125">
    <property type="component" value="Unassembled WGS sequence"/>
</dbReference>
<keyword evidence="1" id="KW-0732">Signal</keyword>
<organism evidence="2 3">
    <name type="scientific">Methylobacterium iners</name>
    <dbReference type="NCBI Taxonomy" id="418707"/>
    <lineage>
        <taxon>Bacteria</taxon>
        <taxon>Pseudomonadati</taxon>
        <taxon>Pseudomonadota</taxon>
        <taxon>Alphaproteobacteria</taxon>
        <taxon>Hyphomicrobiales</taxon>
        <taxon>Methylobacteriaceae</taxon>
        <taxon>Methylobacterium</taxon>
    </lineage>
</organism>
<dbReference type="RefSeq" id="WP_238243970.1">
    <property type="nucleotide sequence ID" value="NZ_BPQP01000029.1"/>
</dbReference>
<evidence type="ECO:0000313" key="2">
    <source>
        <dbReference type="EMBL" id="GJD94811.1"/>
    </source>
</evidence>
<dbReference type="EMBL" id="BPQP01000029">
    <property type="protein sequence ID" value="GJD94811.1"/>
    <property type="molecule type" value="Genomic_DNA"/>
</dbReference>
<accession>A0ABQ4RW13</accession>